<reference evidence="4" key="1">
    <citation type="submission" date="2021-05" db="EMBL/GenBank/DDBJ databases">
        <authorList>
            <person name="Alioto T."/>
            <person name="Alioto T."/>
            <person name="Gomez Garrido J."/>
        </authorList>
    </citation>
    <scope>NUCLEOTIDE SEQUENCE</scope>
</reference>
<dbReference type="GO" id="GO:0016301">
    <property type="term" value="F:kinase activity"/>
    <property type="evidence" value="ECO:0007669"/>
    <property type="project" value="UniProtKB-UniRule"/>
</dbReference>
<dbReference type="EMBL" id="HBUF01367377">
    <property type="protein sequence ID" value="CAG6724316.1"/>
    <property type="molecule type" value="Transcribed_RNA"/>
</dbReference>
<proteinExistence type="inferred from homology"/>
<comment type="similarity">
    <text evidence="3">Belongs to the fructosamine kinase family.</text>
</comment>
<comment type="catalytic activity">
    <reaction evidence="2">
        <text>N(6)-D-ribulosyl-L-lysyl-[protein] + ATP = N(6)-(3-O-phospho-D-ribulosyl)-L-lysyl-[protein] + ADP + H(+)</text>
        <dbReference type="Rhea" id="RHEA:48432"/>
        <dbReference type="Rhea" id="RHEA-COMP:12103"/>
        <dbReference type="Rhea" id="RHEA-COMP:12104"/>
        <dbReference type="ChEBI" id="CHEBI:15378"/>
        <dbReference type="ChEBI" id="CHEBI:30616"/>
        <dbReference type="ChEBI" id="CHEBI:90418"/>
        <dbReference type="ChEBI" id="CHEBI:90420"/>
        <dbReference type="ChEBI" id="CHEBI:456216"/>
        <dbReference type="EC" id="2.7.1.172"/>
    </reaction>
    <physiologicalReaction direction="left-to-right" evidence="2">
        <dbReference type="Rhea" id="RHEA:48433"/>
    </physiologicalReaction>
</comment>
<dbReference type="InterPro" id="IPR011009">
    <property type="entry name" value="Kinase-like_dom_sf"/>
</dbReference>
<keyword evidence="3 4" id="KW-0418">Kinase</keyword>
<dbReference type="InterPro" id="IPR016477">
    <property type="entry name" value="Fructo-/Ketosamine-3-kinase"/>
</dbReference>
<dbReference type="PANTHER" id="PTHR12149">
    <property type="entry name" value="FRUCTOSAMINE 3 KINASE-RELATED PROTEIN"/>
    <property type="match status" value="1"/>
</dbReference>
<evidence type="ECO:0000256" key="3">
    <source>
        <dbReference type="PIRNR" id="PIRNR006221"/>
    </source>
</evidence>
<name>A0A8D8VMA1_9HEMI</name>
<protein>
    <recommendedName>
        <fullName evidence="1">protein-ribulosamine 3-kinase</fullName>
        <ecNumber evidence="1">2.7.1.172</ecNumber>
    </recommendedName>
</protein>
<dbReference type="Pfam" id="PF03881">
    <property type="entry name" value="Fructosamin_kin"/>
    <property type="match status" value="1"/>
</dbReference>
<evidence type="ECO:0000313" key="4">
    <source>
        <dbReference type="EMBL" id="CAG6724317.1"/>
    </source>
</evidence>
<dbReference type="EC" id="2.7.1.172" evidence="1"/>
<dbReference type="PANTHER" id="PTHR12149:SF8">
    <property type="entry name" value="PROTEIN-RIBULOSAMINE 3-KINASE"/>
    <property type="match status" value="1"/>
</dbReference>
<keyword evidence="3" id="KW-0808">Transferase</keyword>
<evidence type="ECO:0000256" key="2">
    <source>
        <dbReference type="ARBA" id="ARBA00048655"/>
    </source>
</evidence>
<accession>A0A8D8VMA1</accession>
<dbReference type="EMBL" id="HBUF01367378">
    <property type="protein sequence ID" value="CAG6724317.1"/>
    <property type="molecule type" value="Transcribed_RNA"/>
</dbReference>
<dbReference type="PIRSF" id="PIRSF006221">
    <property type="entry name" value="Ketosamine-3-kinase"/>
    <property type="match status" value="1"/>
</dbReference>
<dbReference type="SUPFAM" id="SSF56112">
    <property type="entry name" value="Protein kinase-like (PK-like)"/>
    <property type="match status" value="1"/>
</dbReference>
<dbReference type="Gene3D" id="3.90.1200.10">
    <property type="match status" value="1"/>
</dbReference>
<dbReference type="AlphaFoldDB" id="A0A8D8VMA1"/>
<evidence type="ECO:0000256" key="1">
    <source>
        <dbReference type="ARBA" id="ARBA00011961"/>
    </source>
</evidence>
<organism evidence="4">
    <name type="scientific">Cacopsylla melanoneura</name>
    <dbReference type="NCBI Taxonomy" id="428564"/>
    <lineage>
        <taxon>Eukaryota</taxon>
        <taxon>Metazoa</taxon>
        <taxon>Ecdysozoa</taxon>
        <taxon>Arthropoda</taxon>
        <taxon>Hexapoda</taxon>
        <taxon>Insecta</taxon>
        <taxon>Pterygota</taxon>
        <taxon>Neoptera</taxon>
        <taxon>Paraneoptera</taxon>
        <taxon>Hemiptera</taxon>
        <taxon>Sternorrhyncha</taxon>
        <taxon>Psylloidea</taxon>
        <taxon>Psyllidae</taxon>
        <taxon>Psyllinae</taxon>
        <taxon>Cacopsylla</taxon>
    </lineage>
</organism>
<dbReference type="GO" id="GO:0102193">
    <property type="term" value="F:protein-ribulosamine 3-kinase activity"/>
    <property type="evidence" value="ECO:0007669"/>
    <property type="project" value="UniProtKB-EC"/>
</dbReference>
<sequence length="309" mass="35789">MKDLEEILKKELDCKVMKPFGHGSGEFFSYDTDKYGKVFVKLSSNADIARPMFEAEMASLNLLRELNLPNVTIAKPYKIIDLPYMRGGACLVLDYLFTESLYSNELQAKIGTAVAHMHLHNIRMKKENPDKYVDKFGFNMSTYCGRIPQDNEWKKEWLDFIMNNRLGHQIDLLRTKLGHEEAAHLWDLKIKPNLHKLFENVSVEPSLLHGDLWAGNVGMKVDESEAYMYDPAVFYGHHEYDLAISSMFPGFRQQFYDAYHALIPKAPGFEDRQRVYQLFHYLNHWNHFGGGYKSSSLSIMRNLASMLKA</sequence>